<protein>
    <submittedName>
        <fullName evidence="4">Phosphate ABC transporter substrate-binding protein</fullName>
    </submittedName>
</protein>
<proteinExistence type="inferred from homology"/>
<reference evidence="4 5" key="1">
    <citation type="submission" date="2012-09" db="EMBL/GenBank/DDBJ databases">
        <title>Genome Sequence of alkane-degrading Bacterium Alcanivorax sp. 6-D-6.</title>
        <authorList>
            <person name="Lai Q."/>
            <person name="Shao Z."/>
        </authorList>
    </citation>
    <scope>NUCLEOTIDE SEQUENCE [LARGE SCALE GENOMIC DNA]</scope>
    <source>
        <strain evidence="4 5">6-D-6</strain>
    </source>
</reference>
<dbReference type="SUPFAM" id="SSF53850">
    <property type="entry name" value="Periplasmic binding protein-like II"/>
    <property type="match status" value="1"/>
</dbReference>
<dbReference type="RefSeq" id="WP_159660032.1">
    <property type="nucleotide sequence ID" value="NZ_AQPF01000004.1"/>
</dbReference>
<gene>
    <name evidence="4" type="ORF">A6D6_00837</name>
</gene>
<sequence length="425" mass="42834">MNTILKKAALVAAIMSAPFAASAANLVGGGASLPAVAYVGDGFTVPDPQARLSSSVLFAGINPGTGMPYNQVTADGTSIFGIYNQGANNASYCQTGSSTGKRVLLSAADEIASGNCKDYSDSADGFSGPNALPDFAGSDAPLTAGDISKFIDSTNGYQSQRTNLVQVPALGAFLGLPMNIQDGSGNPITNVDLSTAEVCSIFDGSATVWSDVGVPSSQQIKVVYRSDGSGTTFAFTQYLASACNISATTFQTEELYSDAISLTVYGSRSVGGSGNGGVIDAVTSTPGAIGYANFSNVAAEPGLAYALVEGHDPASGGSIVVADPDILIDTVLGNPGSNGLPTTQSLSSAGGTQVGCLAVVNPAIQLTQSYPIVAFTNLLTYTNNNPNATAVESLFMAVSNASGLPVGYAPVSSGKIDNVINNCIN</sequence>
<evidence type="ECO:0000256" key="1">
    <source>
        <dbReference type="ARBA" id="ARBA00008725"/>
    </source>
</evidence>
<dbReference type="PANTHER" id="PTHR42996">
    <property type="entry name" value="PHOSPHATE-BINDING PROTEIN PSTS"/>
    <property type="match status" value="1"/>
</dbReference>
<keyword evidence="5" id="KW-1185">Reference proteome</keyword>
<dbReference type="InterPro" id="IPR024370">
    <property type="entry name" value="PBP_domain"/>
</dbReference>
<dbReference type="EMBL" id="AQPF01000004">
    <property type="protein sequence ID" value="KAF0807285.1"/>
    <property type="molecule type" value="Genomic_DNA"/>
</dbReference>
<feature type="signal peptide" evidence="2">
    <location>
        <begin position="1"/>
        <end position="23"/>
    </location>
</feature>
<comment type="similarity">
    <text evidence="1">Belongs to the PstS family.</text>
</comment>
<dbReference type="PANTHER" id="PTHR42996:SF1">
    <property type="entry name" value="PHOSPHATE-BINDING PROTEIN PSTS"/>
    <property type="match status" value="1"/>
</dbReference>
<accession>A0ABQ6YB69</accession>
<comment type="caution">
    <text evidence="4">The sequence shown here is derived from an EMBL/GenBank/DDBJ whole genome shotgun (WGS) entry which is preliminary data.</text>
</comment>
<dbReference type="Gene3D" id="3.40.190.10">
    <property type="entry name" value="Periplasmic binding protein-like II"/>
    <property type="match status" value="1"/>
</dbReference>
<dbReference type="Pfam" id="PF12849">
    <property type="entry name" value="PBP_like_2"/>
    <property type="match status" value="1"/>
</dbReference>
<evidence type="ECO:0000313" key="4">
    <source>
        <dbReference type="EMBL" id="KAF0807285.1"/>
    </source>
</evidence>
<organism evidence="4 5">
    <name type="scientific">Alcanivorax xiamenensis</name>
    <dbReference type="NCBI Taxonomy" id="1177156"/>
    <lineage>
        <taxon>Bacteria</taxon>
        <taxon>Pseudomonadati</taxon>
        <taxon>Pseudomonadota</taxon>
        <taxon>Gammaproteobacteria</taxon>
        <taxon>Oceanospirillales</taxon>
        <taxon>Alcanivoracaceae</taxon>
        <taxon>Alcanivorax</taxon>
    </lineage>
</organism>
<evidence type="ECO:0000259" key="3">
    <source>
        <dbReference type="Pfam" id="PF12849"/>
    </source>
</evidence>
<evidence type="ECO:0000256" key="2">
    <source>
        <dbReference type="SAM" id="SignalP"/>
    </source>
</evidence>
<name>A0ABQ6YB69_9GAMM</name>
<evidence type="ECO:0000313" key="5">
    <source>
        <dbReference type="Proteomes" id="UP000771797"/>
    </source>
</evidence>
<feature type="domain" description="PBP" evidence="3">
    <location>
        <begin position="87"/>
        <end position="382"/>
    </location>
</feature>
<dbReference type="InterPro" id="IPR050962">
    <property type="entry name" value="Phosphate-bind_PstS"/>
</dbReference>
<keyword evidence="2" id="KW-0732">Signal</keyword>
<dbReference type="Proteomes" id="UP000771797">
    <property type="component" value="Unassembled WGS sequence"/>
</dbReference>
<feature type="chain" id="PRO_5047205122" evidence="2">
    <location>
        <begin position="24"/>
        <end position="425"/>
    </location>
</feature>